<dbReference type="PANTHER" id="PTHR43547:SF2">
    <property type="entry name" value="HYBRID SIGNAL TRANSDUCTION HISTIDINE KINASE C"/>
    <property type="match status" value="1"/>
</dbReference>
<dbReference type="FunFam" id="3.30.565.10:FF:000037">
    <property type="entry name" value="Hybrid sensor histidine kinase/response regulator"/>
    <property type="match status" value="1"/>
</dbReference>
<keyword evidence="4 10" id="KW-0808">Transferase</keyword>
<sequence>MNYNESLNGLNNLCKEELITVIEEQKRKIGLQEDFLLNISHDLRSPINVMLSILQCVESEIDSEGLKIDEKRKNYRGIIRRNNLKMLKLIDNLMDASKLEKKYYKLEKQTIDIISLIENTATSIEKYAELKEIRIIFDTNEEECVCGVDPQAIDRIVMNLISNALKFSPNGSEVLVSVVVGEEKIKIFVKDEGTGIPEEEQESIFNRFIQAKQNKNKEHSGTGIGLDLVNYLSKAHGGKVELSSTVGHGSEFIVTLPLIILKNEERNYQLESRSKVEQLEVEFSDIYF</sequence>
<name>A0A2T0BCH0_9CLOT</name>
<evidence type="ECO:0000256" key="7">
    <source>
        <dbReference type="ARBA" id="ARBA00022840"/>
    </source>
</evidence>
<comment type="caution">
    <text evidence="10">The sequence shown here is derived from an EMBL/GenBank/DDBJ whole genome shotgun (WGS) entry which is preliminary data.</text>
</comment>
<feature type="domain" description="Histidine kinase" evidence="9">
    <location>
        <begin position="38"/>
        <end position="260"/>
    </location>
</feature>
<keyword evidence="5" id="KW-0547">Nucleotide-binding</keyword>
<keyword evidence="6" id="KW-0418">Kinase</keyword>
<dbReference type="Gene3D" id="3.30.565.10">
    <property type="entry name" value="Histidine kinase-like ATPase, C-terminal domain"/>
    <property type="match status" value="1"/>
</dbReference>
<evidence type="ECO:0000313" key="11">
    <source>
        <dbReference type="Proteomes" id="UP000239471"/>
    </source>
</evidence>
<dbReference type="PROSITE" id="PS50109">
    <property type="entry name" value="HIS_KIN"/>
    <property type="match status" value="1"/>
</dbReference>
<dbReference type="InterPro" id="IPR003661">
    <property type="entry name" value="HisK_dim/P_dom"/>
</dbReference>
<dbReference type="SMART" id="SM00388">
    <property type="entry name" value="HisKA"/>
    <property type="match status" value="1"/>
</dbReference>
<protein>
    <recommendedName>
        <fullName evidence="2">histidine kinase</fullName>
        <ecNumber evidence="2">2.7.13.3</ecNumber>
    </recommendedName>
</protein>
<dbReference type="SMART" id="SM00387">
    <property type="entry name" value="HATPase_c"/>
    <property type="match status" value="1"/>
</dbReference>
<dbReference type="Pfam" id="PF00512">
    <property type="entry name" value="HisKA"/>
    <property type="match status" value="1"/>
</dbReference>
<evidence type="ECO:0000256" key="8">
    <source>
        <dbReference type="ARBA" id="ARBA00023012"/>
    </source>
</evidence>
<dbReference type="Gene3D" id="1.10.287.130">
    <property type="match status" value="1"/>
</dbReference>
<dbReference type="EC" id="2.7.13.3" evidence="2"/>
<proteinExistence type="predicted"/>
<reference evidence="10 11" key="1">
    <citation type="submission" date="2018-03" db="EMBL/GenBank/DDBJ databases">
        <title>Genome sequence of Clostridium vincentii DSM 10228.</title>
        <authorList>
            <person name="Poehlein A."/>
            <person name="Daniel R."/>
        </authorList>
    </citation>
    <scope>NUCLEOTIDE SEQUENCE [LARGE SCALE GENOMIC DNA]</scope>
    <source>
        <strain evidence="10 11">DSM 10228</strain>
    </source>
</reference>
<keyword evidence="7" id="KW-0067">ATP-binding</keyword>
<evidence type="ECO:0000256" key="1">
    <source>
        <dbReference type="ARBA" id="ARBA00000085"/>
    </source>
</evidence>
<dbReference type="CDD" id="cd00082">
    <property type="entry name" value="HisKA"/>
    <property type="match status" value="1"/>
</dbReference>
<evidence type="ECO:0000256" key="2">
    <source>
        <dbReference type="ARBA" id="ARBA00012438"/>
    </source>
</evidence>
<dbReference type="InterPro" id="IPR036097">
    <property type="entry name" value="HisK_dim/P_sf"/>
</dbReference>
<organism evidence="10 11">
    <name type="scientific">Clostridium vincentii</name>
    <dbReference type="NCBI Taxonomy" id="52704"/>
    <lineage>
        <taxon>Bacteria</taxon>
        <taxon>Bacillati</taxon>
        <taxon>Bacillota</taxon>
        <taxon>Clostridia</taxon>
        <taxon>Eubacteriales</taxon>
        <taxon>Clostridiaceae</taxon>
        <taxon>Clostridium</taxon>
    </lineage>
</organism>
<dbReference type="InterPro" id="IPR003594">
    <property type="entry name" value="HATPase_dom"/>
</dbReference>
<evidence type="ECO:0000256" key="6">
    <source>
        <dbReference type="ARBA" id="ARBA00022777"/>
    </source>
</evidence>
<dbReference type="SUPFAM" id="SSF55874">
    <property type="entry name" value="ATPase domain of HSP90 chaperone/DNA topoisomerase II/histidine kinase"/>
    <property type="match status" value="1"/>
</dbReference>
<dbReference type="Proteomes" id="UP000239471">
    <property type="component" value="Unassembled WGS sequence"/>
</dbReference>
<dbReference type="Pfam" id="PF02518">
    <property type="entry name" value="HATPase_c"/>
    <property type="match status" value="1"/>
</dbReference>
<gene>
    <name evidence="10" type="primary">phoR_10</name>
    <name evidence="10" type="ORF">CLVI_24160</name>
</gene>
<dbReference type="PRINTS" id="PR00344">
    <property type="entry name" value="BCTRLSENSOR"/>
</dbReference>
<dbReference type="InterPro" id="IPR004358">
    <property type="entry name" value="Sig_transdc_His_kin-like_C"/>
</dbReference>
<evidence type="ECO:0000256" key="5">
    <source>
        <dbReference type="ARBA" id="ARBA00022741"/>
    </source>
</evidence>
<keyword evidence="3" id="KW-0597">Phosphoprotein</keyword>
<dbReference type="CDD" id="cd00075">
    <property type="entry name" value="HATPase"/>
    <property type="match status" value="1"/>
</dbReference>
<keyword evidence="8" id="KW-0902">Two-component regulatory system</keyword>
<dbReference type="PANTHER" id="PTHR43547">
    <property type="entry name" value="TWO-COMPONENT HISTIDINE KINASE"/>
    <property type="match status" value="1"/>
</dbReference>
<dbReference type="GO" id="GO:0005524">
    <property type="term" value="F:ATP binding"/>
    <property type="evidence" value="ECO:0007669"/>
    <property type="project" value="UniProtKB-KW"/>
</dbReference>
<dbReference type="EMBL" id="PVXQ01000027">
    <property type="protein sequence ID" value="PRR81578.1"/>
    <property type="molecule type" value="Genomic_DNA"/>
</dbReference>
<dbReference type="InterPro" id="IPR036890">
    <property type="entry name" value="HATPase_C_sf"/>
</dbReference>
<accession>A0A2T0BCH0</accession>
<dbReference type="AlphaFoldDB" id="A0A2T0BCH0"/>
<evidence type="ECO:0000256" key="4">
    <source>
        <dbReference type="ARBA" id="ARBA00022679"/>
    </source>
</evidence>
<dbReference type="RefSeq" id="WP_106060354.1">
    <property type="nucleotide sequence ID" value="NZ_PVXQ01000027.1"/>
</dbReference>
<dbReference type="OrthoDB" id="9813394at2"/>
<dbReference type="InterPro" id="IPR005467">
    <property type="entry name" value="His_kinase_dom"/>
</dbReference>
<comment type="catalytic activity">
    <reaction evidence="1">
        <text>ATP + protein L-histidine = ADP + protein N-phospho-L-histidine.</text>
        <dbReference type="EC" id="2.7.13.3"/>
    </reaction>
</comment>
<keyword evidence="11" id="KW-1185">Reference proteome</keyword>
<dbReference type="SUPFAM" id="SSF47384">
    <property type="entry name" value="Homodimeric domain of signal transducing histidine kinase"/>
    <property type="match status" value="1"/>
</dbReference>
<evidence type="ECO:0000256" key="3">
    <source>
        <dbReference type="ARBA" id="ARBA00022553"/>
    </source>
</evidence>
<evidence type="ECO:0000313" key="10">
    <source>
        <dbReference type="EMBL" id="PRR81578.1"/>
    </source>
</evidence>
<dbReference type="GO" id="GO:0000155">
    <property type="term" value="F:phosphorelay sensor kinase activity"/>
    <property type="evidence" value="ECO:0007669"/>
    <property type="project" value="InterPro"/>
</dbReference>
<evidence type="ECO:0000259" key="9">
    <source>
        <dbReference type="PROSITE" id="PS50109"/>
    </source>
</evidence>